<protein>
    <recommendedName>
        <fullName evidence="3 8">Carbonic anhydrase</fullName>
        <ecNumber evidence="3 8">4.2.1.1</ecNumber>
    </recommendedName>
</protein>
<name>A0A3S3NNJ6_9ACAR</name>
<evidence type="ECO:0000313" key="13">
    <source>
        <dbReference type="Proteomes" id="UP000285301"/>
    </source>
</evidence>
<organism evidence="12 13">
    <name type="scientific">Dinothrombium tinctorium</name>
    <dbReference type="NCBI Taxonomy" id="1965070"/>
    <lineage>
        <taxon>Eukaryota</taxon>
        <taxon>Metazoa</taxon>
        <taxon>Ecdysozoa</taxon>
        <taxon>Arthropoda</taxon>
        <taxon>Chelicerata</taxon>
        <taxon>Arachnida</taxon>
        <taxon>Acari</taxon>
        <taxon>Acariformes</taxon>
        <taxon>Trombidiformes</taxon>
        <taxon>Prostigmata</taxon>
        <taxon>Anystina</taxon>
        <taxon>Parasitengona</taxon>
        <taxon>Trombidioidea</taxon>
        <taxon>Trombidiidae</taxon>
        <taxon>Dinothrombium</taxon>
    </lineage>
</organism>
<evidence type="ECO:0000313" key="10">
    <source>
        <dbReference type="EMBL" id="RWS05877.1"/>
    </source>
</evidence>
<evidence type="ECO:0000256" key="1">
    <source>
        <dbReference type="ARBA" id="ARBA00002904"/>
    </source>
</evidence>
<comment type="catalytic activity">
    <reaction evidence="7 8">
        <text>hydrogencarbonate + H(+) = CO2 + H2O</text>
        <dbReference type="Rhea" id="RHEA:10748"/>
        <dbReference type="ChEBI" id="CHEBI:15377"/>
        <dbReference type="ChEBI" id="CHEBI:15378"/>
        <dbReference type="ChEBI" id="CHEBI:16526"/>
        <dbReference type="ChEBI" id="CHEBI:17544"/>
        <dbReference type="EC" id="4.2.1.1"/>
    </reaction>
</comment>
<evidence type="ECO:0000313" key="12">
    <source>
        <dbReference type="EMBL" id="RWS06214.1"/>
    </source>
</evidence>
<dbReference type="PROSITE" id="PS00162">
    <property type="entry name" value="ALPHA_CA_1"/>
    <property type="match status" value="1"/>
</dbReference>
<comment type="cofactor">
    <cofactor evidence="8">
        <name>Zn(2+)</name>
        <dbReference type="ChEBI" id="CHEBI:29105"/>
    </cofactor>
</comment>
<evidence type="ECO:0000256" key="5">
    <source>
        <dbReference type="ARBA" id="ARBA00022833"/>
    </source>
</evidence>
<feature type="domain" description="Alpha-carbonic anhydrase" evidence="9">
    <location>
        <begin position="11"/>
        <end position="279"/>
    </location>
</feature>
<dbReference type="Proteomes" id="UP000285301">
    <property type="component" value="Unassembled WGS sequence"/>
</dbReference>
<comment type="caution">
    <text evidence="12">The sequence shown here is derived from an EMBL/GenBank/DDBJ whole genome shotgun (WGS) entry which is preliminary data.</text>
</comment>
<dbReference type="GO" id="GO:0005886">
    <property type="term" value="C:plasma membrane"/>
    <property type="evidence" value="ECO:0007669"/>
    <property type="project" value="TreeGrafter"/>
</dbReference>
<evidence type="ECO:0000256" key="4">
    <source>
        <dbReference type="ARBA" id="ARBA00022723"/>
    </source>
</evidence>
<comment type="similarity">
    <text evidence="2 8">Belongs to the alpha-carbonic anhydrase family.</text>
</comment>
<dbReference type="PROSITE" id="PS51144">
    <property type="entry name" value="ALPHA_CA_2"/>
    <property type="match status" value="1"/>
</dbReference>
<dbReference type="PANTHER" id="PTHR18952">
    <property type="entry name" value="CARBONIC ANHYDRASE"/>
    <property type="match status" value="1"/>
</dbReference>
<dbReference type="SMART" id="SM01057">
    <property type="entry name" value="Carb_anhydrase"/>
    <property type="match status" value="1"/>
</dbReference>
<dbReference type="InterPro" id="IPR023561">
    <property type="entry name" value="Carbonic_anhydrase_a-class"/>
</dbReference>
<dbReference type="OrthoDB" id="429145at2759"/>
<dbReference type="AlphaFoldDB" id="A0A3S3NNJ6"/>
<dbReference type="InterPro" id="IPR018338">
    <property type="entry name" value="Carbonic_anhydrase_a-class_CS"/>
</dbReference>
<dbReference type="PANTHER" id="PTHR18952:SF265">
    <property type="entry name" value="CARBONIC ANHYDRASE"/>
    <property type="match status" value="1"/>
</dbReference>
<keyword evidence="5 8" id="KW-0862">Zinc</keyword>
<dbReference type="InterPro" id="IPR001148">
    <property type="entry name" value="CA_dom"/>
</dbReference>
<accession>A0A3S3NNJ6</accession>
<evidence type="ECO:0000256" key="6">
    <source>
        <dbReference type="ARBA" id="ARBA00023239"/>
    </source>
</evidence>
<dbReference type="SUPFAM" id="SSF51069">
    <property type="entry name" value="Carbonic anhydrase"/>
    <property type="match status" value="1"/>
</dbReference>
<dbReference type="CDD" id="cd00326">
    <property type="entry name" value="alpha_CA"/>
    <property type="match status" value="1"/>
</dbReference>
<dbReference type="Gene3D" id="3.10.200.10">
    <property type="entry name" value="Alpha carbonic anhydrase"/>
    <property type="match status" value="1"/>
</dbReference>
<evidence type="ECO:0000313" key="11">
    <source>
        <dbReference type="EMBL" id="RWS06213.1"/>
    </source>
</evidence>
<reference evidence="12 13" key="1">
    <citation type="journal article" date="2018" name="Gigascience">
        <title>Genomes of trombidid mites reveal novel predicted allergens and laterally-transferred genes associated with secondary metabolism.</title>
        <authorList>
            <person name="Dong X."/>
            <person name="Chaisiri K."/>
            <person name="Xia D."/>
            <person name="Armstrong S.D."/>
            <person name="Fang Y."/>
            <person name="Donnelly M.J."/>
            <person name="Kadowaki T."/>
            <person name="McGarry J.W."/>
            <person name="Darby A.C."/>
            <person name="Makepeace B.L."/>
        </authorList>
    </citation>
    <scope>NUCLEOTIDE SEQUENCE [LARGE SCALE GENOMIC DNA]</scope>
    <source>
        <strain evidence="12">UoL-WK</strain>
    </source>
</reference>
<dbReference type="STRING" id="1965070.A0A3S3NNJ6"/>
<keyword evidence="4 8" id="KW-0479">Metal-binding</keyword>
<reference evidence="12" key="2">
    <citation type="submission" date="2018-11" db="EMBL/GenBank/DDBJ databases">
        <title>Trombidioid mite genomics.</title>
        <authorList>
            <person name="Dong X."/>
        </authorList>
    </citation>
    <scope>NUCLEOTIDE SEQUENCE</scope>
    <source>
        <strain evidence="12">UoL-WK</strain>
    </source>
</reference>
<proteinExistence type="inferred from homology"/>
<evidence type="ECO:0000259" key="9">
    <source>
        <dbReference type="PROSITE" id="PS51144"/>
    </source>
</evidence>
<sequence length="280" mass="32112">MNRAASKEDTLHWTYDGKNGYIGQTKWYTLKNSQCGGKRQSPIDIQTNKLVLMKSLEIEYKGYYKPLRNPYVENNGHTVQLMSSDKKNLPMITGSALDNQVYKFVQAHFHWGVRNGFGSEHKINGRAFALELHLVHVNTKYKTLEEALGNPDGLAVLAVLYKVSRKINPYIRPLMRNTAKVTYSLERKAIREPIVLRNLLPPKPKPFMKYYGSLTTPPCSEVVTWIVFRDIASIGIKQENVFRQKRGEVIDEKTGKFKRIGNNFRTVNDLNGRKVYISSS</sequence>
<evidence type="ECO:0000256" key="7">
    <source>
        <dbReference type="ARBA" id="ARBA00048348"/>
    </source>
</evidence>
<comment type="function">
    <text evidence="1 8">Reversible hydration of carbon dioxide.</text>
</comment>
<dbReference type="EMBL" id="NCKU01004270">
    <property type="protein sequence ID" value="RWS06213.1"/>
    <property type="molecule type" value="Genomic_DNA"/>
</dbReference>
<evidence type="ECO:0000256" key="3">
    <source>
        <dbReference type="ARBA" id="ARBA00012925"/>
    </source>
</evidence>
<dbReference type="GO" id="GO:0008270">
    <property type="term" value="F:zinc ion binding"/>
    <property type="evidence" value="ECO:0007669"/>
    <property type="project" value="UniProtKB-UniRule"/>
</dbReference>
<evidence type="ECO:0000256" key="8">
    <source>
        <dbReference type="RuleBase" id="RU367011"/>
    </source>
</evidence>
<keyword evidence="6 8" id="KW-0456">Lyase</keyword>
<evidence type="ECO:0000256" key="2">
    <source>
        <dbReference type="ARBA" id="ARBA00010718"/>
    </source>
</evidence>
<dbReference type="GO" id="GO:0004089">
    <property type="term" value="F:carbonate dehydratase activity"/>
    <property type="evidence" value="ECO:0007669"/>
    <property type="project" value="UniProtKB-UniRule"/>
</dbReference>
<dbReference type="EMBL" id="NCKU01004269">
    <property type="protein sequence ID" value="RWS06214.1"/>
    <property type="molecule type" value="Genomic_DNA"/>
</dbReference>
<dbReference type="EC" id="4.2.1.1" evidence="3 8"/>
<keyword evidence="13" id="KW-1185">Reference proteome</keyword>
<dbReference type="Pfam" id="PF00194">
    <property type="entry name" value="Carb_anhydrase"/>
    <property type="match status" value="1"/>
</dbReference>
<dbReference type="EMBL" id="NCKU01004479">
    <property type="protein sequence ID" value="RWS05877.1"/>
    <property type="molecule type" value="Genomic_DNA"/>
</dbReference>
<gene>
    <name evidence="11" type="ORF">B4U79_05070</name>
    <name evidence="10" type="ORF">B4U79_10857</name>
    <name evidence="12" type="ORF">B4U79_14707</name>
</gene>
<dbReference type="InterPro" id="IPR036398">
    <property type="entry name" value="CA_dom_sf"/>
</dbReference>